<name>A0ABQ0J1D4_GLUTH</name>
<dbReference type="EMBL" id="BASM01000054">
    <property type="protein sequence ID" value="GAD28260.1"/>
    <property type="molecule type" value="Genomic_DNA"/>
</dbReference>
<sequence length="55" mass="6028">MIYEKFLPGALASGQYRPAPEPEIVGHGLQLIPDALERQRKGVSARKLVVTLGQQ</sequence>
<protein>
    <recommendedName>
        <fullName evidence="3">Alcohol dehydrogenase</fullName>
    </recommendedName>
</protein>
<gene>
    <name evidence="1" type="ORF">NBRC3257_3259</name>
</gene>
<keyword evidence="2" id="KW-1185">Reference proteome</keyword>
<evidence type="ECO:0008006" key="3">
    <source>
        <dbReference type="Google" id="ProtNLM"/>
    </source>
</evidence>
<evidence type="ECO:0000313" key="2">
    <source>
        <dbReference type="Proteomes" id="UP000018209"/>
    </source>
</evidence>
<dbReference type="Proteomes" id="UP000018209">
    <property type="component" value="Unassembled WGS sequence"/>
</dbReference>
<reference evidence="1 2" key="1">
    <citation type="submission" date="2013-08" db="EMBL/GenBank/DDBJ databases">
        <title>Gluconobacter thailandicus NBRC 3257 whole genome sequence.</title>
        <authorList>
            <person name="Matsutani M."/>
            <person name="Yakushi T."/>
            <person name="Matsushita K."/>
        </authorList>
    </citation>
    <scope>NUCLEOTIDE SEQUENCE [LARGE SCALE GENOMIC DNA]</scope>
    <source>
        <strain evidence="1 2">NBRC 3257</strain>
    </source>
</reference>
<accession>A0ABQ0J1D4</accession>
<evidence type="ECO:0000313" key="1">
    <source>
        <dbReference type="EMBL" id="GAD28260.1"/>
    </source>
</evidence>
<comment type="caution">
    <text evidence="1">The sequence shown here is derived from an EMBL/GenBank/DDBJ whole genome shotgun (WGS) entry which is preliminary data.</text>
</comment>
<organism evidence="1 2">
    <name type="scientific">Gluconobacter thailandicus NBRC 3257</name>
    <dbReference type="NCBI Taxonomy" id="1381097"/>
    <lineage>
        <taxon>Bacteria</taxon>
        <taxon>Pseudomonadati</taxon>
        <taxon>Pseudomonadota</taxon>
        <taxon>Alphaproteobacteria</taxon>
        <taxon>Acetobacterales</taxon>
        <taxon>Acetobacteraceae</taxon>
        <taxon>Gluconobacter</taxon>
    </lineage>
</organism>
<proteinExistence type="predicted"/>
<dbReference type="Gene3D" id="3.90.180.10">
    <property type="entry name" value="Medium-chain alcohol dehydrogenases, catalytic domain"/>
    <property type="match status" value="1"/>
</dbReference>
<dbReference type="Gene3D" id="3.40.50.720">
    <property type="entry name" value="NAD(P)-binding Rossmann-like Domain"/>
    <property type="match status" value="1"/>
</dbReference>